<evidence type="ECO:0000313" key="3">
    <source>
        <dbReference type="EMBL" id="SEA47813.1"/>
    </source>
</evidence>
<sequence>MEKILTSIITIGDELLIGQTIDTNSAWMAQRLNDMGIWVHRRLAIGDKREDILSALEKESSVSQIVLITGGLGPTADDITKPTLCEYFNTRLVRNEEALNNVLHIFESRGLPMLDRNIEQSMVPESATIIQNKWGTAPAMWFEKDGVIYVSMPGVPYEMQGIMSSYVLPRLETHFKTPAVIHQTIVTSGMGESFVAERLVGFEAALPAHFSLAYLPSYSLLKLRLSAFGAEKLEVAAEMSALFHDLKNLVADIMVTDQDIPIAQVVGQLLLEKGKTAGTAESCTGGLISSQITAIPGSSAYYKGSVVAYANETKIKLLGVNPATIQAYGAVSEETAIEMVKGALNTLQTDYAVAVTGIMGPDGGSAEKPVGTVWIAVANADTIVTKKHQLRYDRERNTNMAAVYALNELRKLILQ</sequence>
<feature type="domain" description="MoaB/Mog" evidence="2">
    <location>
        <begin position="7"/>
        <end position="173"/>
    </location>
</feature>
<dbReference type="InterPro" id="IPR001453">
    <property type="entry name" value="MoaB/Mog_dom"/>
</dbReference>
<accession>A0A1H4BI22</accession>
<dbReference type="PANTHER" id="PTHR13939:SF0">
    <property type="entry name" value="NMN AMIDOHYDROLASE-LIKE PROTEIN YFAY"/>
    <property type="match status" value="1"/>
</dbReference>
<dbReference type="EMBL" id="FNRL01000008">
    <property type="protein sequence ID" value="SEA47813.1"/>
    <property type="molecule type" value="Genomic_DNA"/>
</dbReference>
<comment type="similarity">
    <text evidence="1">Belongs to the CinA family.</text>
</comment>
<evidence type="ECO:0000259" key="2">
    <source>
        <dbReference type="SMART" id="SM00852"/>
    </source>
</evidence>
<dbReference type="SUPFAM" id="SSF142433">
    <property type="entry name" value="CinA-like"/>
    <property type="match status" value="1"/>
</dbReference>
<dbReference type="HAMAP" id="MF_00226_B">
    <property type="entry name" value="CinA_B"/>
    <property type="match status" value="1"/>
</dbReference>
<dbReference type="AlphaFoldDB" id="A0A1H4BI22"/>
<dbReference type="PIRSF" id="PIRSF006728">
    <property type="entry name" value="CinA"/>
    <property type="match status" value="1"/>
</dbReference>
<name>A0A1H4BI22_9BACT</name>
<dbReference type="Pfam" id="PF00994">
    <property type="entry name" value="MoCF_biosynth"/>
    <property type="match status" value="1"/>
</dbReference>
<keyword evidence="4" id="KW-1185">Reference proteome</keyword>
<dbReference type="PANTHER" id="PTHR13939">
    <property type="entry name" value="NICOTINAMIDE-NUCLEOTIDE AMIDOHYDROLASE PNCC"/>
    <property type="match status" value="1"/>
</dbReference>
<evidence type="ECO:0000256" key="1">
    <source>
        <dbReference type="HAMAP-Rule" id="MF_00226"/>
    </source>
</evidence>
<dbReference type="RefSeq" id="WP_225889558.1">
    <property type="nucleotide sequence ID" value="NZ_BKAT01000011.1"/>
</dbReference>
<dbReference type="STRING" id="408074.SAMN05660909_02079"/>
<proteinExistence type="inferred from homology"/>
<dbReference type="Gene3D" id="3.40.980.10">
    <property type="entry name" value="MoaB/Mog-like domain"/>
    <property type="match status" value="1"/>
</dbReference>
<dbReference type="InterPro" id="IPR036425">
    <property type="entry name" value="MoaB/Mog-like_dom_sf"/>
</dbReference>
<dbReference type="InterPro" id="IPR036653">
    <property type="entry name" value="CinA-like_C"/>
</dbReference>
<dbReference type="Gene3D" id="3.90.950.20">
    <property type="entry name" value="CinA-like"/>
    <property type="match status" value="1"/>
</dbReference>
<protein>
    <recommendedName>
        <fullName evidence="1">CinA-like protein</fullName>
    </recommendedName>
</protein>
<dbReference type="NCBIfam" id="TIGR00199">
    <property type="entry name" value="PncC_domain"/>
    <property type="match status" value="1"/>
</dbReference>
<dbReference type="Pfam" id="PF02464">
    <property type="entry name" value="CinA"/>
    <property type="match status" value="1"/>
</dbReference>
<dbReference type="InterPro" id="IPR050101">
    <property type="entry name" value="CinA"/>
</dbReference>
<dbReference type="SUPFAM" id="SSF53218">
    <property type="entry name" value="Molybdenum cofactor biosynthesis proteins"/>
    <property type="match status" value="1"/>
</dbReference>
<dbReference type="NCBIfam" id="TIGR00200">
    <property type="entry name" value="cinA_nterm"/>
    <property type="match status" value="1"/>
</dbReference>
<dbReference type="Proteomes" id="UP000199656">
    <property type="component" value="Unassembled WGS sequence"/>
</dbReference>
<dbReference type="SMART" id="SM00852">
    <property type="entry name" value="MoCF_biosynth"/>
    <property type="match status" value="1"/>
</dbReference>
<dbReference type="InterPro" id="IPR008136">
    <property type="entry name" value="CinA_C"/>
</dbReference>
<organism evidence="3 4">
    <name type="scientific">Chitinophaga terrae</name>
    <name type="common">ex Kim and Jung 2007</name>
    <dbReference type="NCBI Taxonomy" id="408074"/>
    <lineage>
        <taxon>Bacteria</taxon>
        <taxon>Pseudomonadati</taxon>
        <taxon>Bacteroidota</taxon>
        <taxon>Chitinophagia</taxon>
        <taxon>Chitinophagales</taxon>
        <taxon>Chitinophagaceae</taxon>
        <taxon>Chitinophaga</taxon>
    </lineage>
</organism>
<gene>
    <name evidence="3" type="ORF">SAMN05660909_02079</name>
</gene>
<evidence type="ECO:0000313" key="4">
    <source>
        <dbReference type="Proteomes" id="UP000199656"/>
    </source>
</evidence>
<reference evidence="4" key="1">
    <citation type="submission" date="2016-10" db="EMBL/GenBank/DDBJ databases">
        <authorList>
            <person name="Varghese N."/>
            <person name="Submissions S."/>
        </authorList>
    </citation>
    <scope>NUCLEOTIDE SEQUENCE [LARGE SCALE GENOMIC DNA]</scope>
    <source>
        <strain evidence="4">DSM 23920</strain>
    </source>
</reference>
<dbReference type="InterPro" id="IPR008135">
    <property type="entry name" value="Competence-induced_CinA"/>
</dbReference>
<dbReference type="CDD" id="cd00885">
    <property type="entry name" value="cinA"/>
    <property type="match status" value="1"/>
</dbReference>